<sequence>SENEAHNRLRQVLNQRIQRDKILTYVPKWQKKALPKKLVLQTWNEVIERSHDLQVDWTGEPEVLVGI</sequence>
<organism evidence="1 2">
    <name type="scientific">Rhodocollybia butyracea</name>
    <dbReference type="NCBI Taxonomy" id="206335"/>
    <lineage>
        <taxon>Eukaryota</taxon>
        <taxon>Fungi</taxon>
        <taxon>Dikarya</taxon>
        <taxon>Basidiomycota</taxon>
        <taxon>Agaricomycotina</taxon>
        <taxon>Agaricomycetes</taxon>
        <taxon>Agaricomycetidae</taxon>
        <taxon>Agaricales</taxon>
        <taxon>Marasmiineae</taxon>
        <taxon>Omphalotaceae</taxon>
        <taxon>Rhodocollybia</taxon>
    </lineage>
</organism>
<feature type="non-terminal residue" evidence="1">
    <location>
        <position position="1"/>
    </location>
</feature>
<evidence type="ECO:0000313" key="1">
    <source>
        <dbReference type="EMBL" id="KAF9070296.1"/>
    </source>
</evidence>
<feature type="non-terminal residue" evidence="1">
    <location>
        <position position="67"/>
    </location>
</feature>
<reference evidence="1" key="1">
    <citation type="submission" date="2020-11" db="EMBL/GenBank/DDBJ databases">
        <authorList>
            <consortium name="DOE Joint Genome Institute"/>
            <person name="Ahrendt S."/>
            <person name="Riley R."/>
            <person name="Andreopoulos W."/>
            <person name="Labutti K."/>
            <person name="Pangilinan J."/>
            <person name="Ruiz-Duenas F.J."/>
            <person name="Barrasa J.M."/>
            <person name="Sanchez-Garcia M."/>
            <person name="Camarero S."/>
            <person name="Miyauchi S."/>
            <person name="Serrano A."/>
            <person name="Linde D."/>
            <person name="Babiker R."/>
            <person name="Drula E."/>
            <person name="Ayuso-Fernandez I."/>
            <person name="Pacheco R."/>
            <person name="Padilla G."/>
            <person name="Ferreira P."/>
            <person name="Barriuso J."/>
            <person name="Kellner H."/>
            <person name="Castanera R."/>
            <person name="Alfaro M."/>
            <person name="Ramirez L."/>
            <person name="Pisabarro A.G."/>
            <person name="Kuo A."/>
            <person name="Tritt A."/>
            <person name="Lipzen A."/>
            <person name="He G."/>
            <person name="Yan M."/>
            <person name="Ng V."/>
            <person name="Cullen D."/>
            <person name="Martin F."/>
            <person name="Rosso M.-N."/>
            <person name="Henrissat B."/>
            <person name="Hibbett D."/>
            <person name="Martinez A.T."/>
            <person name="Grigoriev I.V."/>
        </authorList>
    </citation>
    <scope>NUCLEOTIDE SEQUENCE</scope>
    <source>
        <strain evidence="1">AH 40177</strain>
    </source>
</reference>
<name>A0A9P5PQG9_9AGAR</name>
<evidence type="ECO:0000313" key="2">
    <source>
        <dbReference type="Proteomes" id="UP000772434"/>
    </source>
</evidence>
<protein>
    <submittedName>
        <fullName evidence="1">Uncharacterized protein</fullName>
    </submittedName>
</protein>
<accession>A0A9P5PQG9</accession>
<dbReference type="EMBL" id="JADNRY010000042">
    <property type="protein sequence ID" value="KAF9070296.1"/>
    <property type="molecule type" value="Genomic_DNA"/>
</dbReference>
<dbReference type="AlphaFoldDB" id="A0A9P5PQG9"/>
<gene>
    <name evidence="1" type="ORF">BDP27DRAFT_1158737</name>
</gene>
<proteinExistence type="predicted"/>
<dbReference type="Proteomes" id="UP000772434">
    <property type="component" value="Unassembled WGS sequence"/>
</dbReference>
<keyword evidence="2" id="KW-1185">Reference proteome</keyword>
<dbReference type="OrthoDB" id="3031569at2759"/>
<comment type="caution">
    <text evidence="1">The sequence shown here is derived from an EMBL/GenBank/DDBJ whole genome shotgun (WGS) entry which is preliminary data.</text>
</comment>